<dbReference type="OrthoDB" id="9815357at2"/>
<keyword evidence="2" id="KW-1185">Reference proteome</keyword>
<dbReference type="SUPFAM" id="SSF51735">
    <property type="entry name" value="NAD(P)-binding Rossmann-fold domains"/>
    <property type="match status" value="2"/>
</dbReference>
<accession>A0A5B8S6E6</accession>
<evidence type="ECO:0008006" key="3">
    <source>
        <dbReference type="Google" id="ProtNLM"/>
    </source>
</evidence>
<proteinExistence type="predicted"/>
<dbReference type="EMBL" id="CP042345">
    <property type="protein sequence ID" value="QEA16993.1"/>
    <property type="molecule type" value="Genomic_DNA"/>
</dbReference>
<name>A0A5B8S6E6_9SPHN</name>
<organism evidence="1 2">
    <name type="scientific">Novosphingobium ginsenosidimutans</name>
    <dbReference type="NCBI Taxonomy" id="1176536"/>
    <lineage>
        <taxon>Bacteria</taxon>
        <taxon>Pseudomonadati</taxon>
        <taxon>Pseudomonadota</taxon>
        <taxon>Alphaproteobacteria</taxon>
        <taxon>Sphingomonadales</taxon>
        <taxon>Sphingomonadaceae</taxon>
        <taxon>Novosphingobium</taxon>
    </lineage>
</organism>
<dbReference type="RefSeq" id="WP_147091072.1">
    <property type="nucleotide sequence ID" value="NZ_BAABJD010000002.1"/>
</dbReference>
<gene>
    <name evidence="1" type="ORF">FRF71_13115</name>
</gene>
<evidence type="ECO:0000313" key="1">
    <source>
        <dbReference type="EMBL" id="QEA16993.1"/>
    </source>
</evidence>
<dbReference type="AlphaFoldDB" id="A0A5B8S6E6"/>
<reference evidence="1 2" key="1">
    <citation type="journal article" date="2013" name="J. Microbiol. Biotechnol.">
        <title>Novosphingobium ginsenosidimutans sp. nov., with the ability to convert ginsenoside.</title>
        <authorList>
            <person name="Kim J.K."/>
            <person name="He D."/>
            <person name="Liu Q.M."/>
            <person name="Park H.Y."/>
            <person name="Jung M.S."/>
            <person name="Yoon M.H."/>
            <person name="Kim S.C."/>
            <person name="Im W.T."/>
        </authorList>
    </citation>
    <scope>NUCLEOTIDE SEQUENCE [LARGE SCALE GENOMIC DNA]</scope>
    <source>
        <strain evidence="1 2">FW-6</strain>
    </source>
</reference>
<dbReference type="Proteomes" id="UP000321172">
    <property type="component" value="Chromosome"/>
</dbReference>
<dbReference type="InterPro" id="IPR036291">
    <property type="entry name" value="NAD(P)-bd_dom_sf"/>
</dbReference>
<protein>
    <recommendedName>
        <fullName evidence="3">SDR family oxidoreductase</fullName>
    </recommendedName>
</protein>
<evidence type="ECO:0000313" key="2">
    <source>
        <dbReference type="Proteomes" id="UP000321172"/>
    </source>
</evidence>
<dbReference type="KEGG" id="ngf:FRF71_13115"/>
<sequence>MNRIEGKVAVDMRAVCASHMGEAIKQRFLDEGAKVAASGRSAPALAAFAMQTGATALPAYDSDRATIGDVEIDQMRGGKFTPAMIATFARQSPMWWITTAEDVAQAAPFMAGDECFTTGQAVHLIDGMTLRHNPPAKAITAAATGQNWRS</sequence>